<accession>A0A5K3G3N3</accession>
<name>A0A5K3G3N3_MESCO</name>
<reference evidence="1" key="1">
    <citation type="submission" date="2019-11" db="UniProtKB">
        <authorList>
            <consortium name="WormBaseParasite"/>
        </authorList>
    </citation>
    <scope>IDENTIFICATION</scope>
</reference>
<protein>
    <submittedName>
        <fullName evidence="1">Pecanex-like protein</fullName>
    </submittedName>
</protein>
<dbReference type="AlphaFoldDB" id="A0A5K3G3N3"/>
<sequence>EDETRDIPREVEERAFPHARIFTRSYIRRSRSRYRAVHRRQMDAMLRRTAWFLDSGPSPTSATAAIHTRATPQLVVTFEPSTTAALAYQSSGYTPTSTQSLIDIGRQLQHSGRDLETQLTVEGQSGGFCVSALPGISMTSIRSAPSCQVSPAISTRTDAAEDDDDDDDADVVHANILKPGFGGLSCSASIPSPTARTDNRGCHHRNNFFRVAYDHVVVCNV</sequence>
<dbReference type="WBParaSite" id="MCU_012733-RA">
    <property type="protein sequence ID" value="MCU_012733-RA"/>
    <property type="gene ID" value="MCU_012733"/>
</dbReference>
<proteinExistence type="predicted"/>
<evidence type="ECO:0000313" key="1">
    <source>
        <dbReference type="WBParaSite" id="MCU_012733-RA"/>
    </source>
</evidence>
<organism evidence="1">
    <name type="scientific">Mesocestoides corti</name>
    <name type="common">Flatworm</name>
    <dbReference type="NCBI Taxonomy" id="53468"/>
    <lineage>
        <taxon>Eukaryota</taxon>
        <taxon>Metazoa</taxon>
        <taxon>Spiralia</taxon>
        <taxon>Lophotrochozoa</taxon>
        <taxon>Platyhelminthes</taxon>
        <taxon>Cestoda</taxon>
        <taxon>Eucestoda</taxon>
        <taxon>Cyclophyllidea</taxon>
        <taxon>Mesocestoididae</taxon>
        <taxon>Mesocestoides</taxon>
    </lineage>
</organism>